<dbReference type="AlphaFoldDB" id="A0A0E9WKQ1"/>
<reference evidence="1" key="1">
    <citation type="submission" date="2014-11" db="EMBL/GenBank/DDBJ databases">
        <authorList>
            <person name="Amaro Gonzalez C."/>
        </authorList>
    </citation>
    <scope>NUCLEOTIDE SEQUENCE</scope>
</reference>
<accession>A0A0E9WKQ1</accession>
<proteinExistence type="predicted"/>
<sequence>MYMRCTRLHKSLIHALEKLFSKTMWAVL</sequence>
<name>A0A0E9WKQ1_ANGAN</name>
<organism evidence="1">
    <name type="scientific">Anguilla anguilla</name>
    <name type="common">European freshwater eel</name>
    <name type="synonym">Muraena anguilla</name>
    <dbReference type="NCBI Taxonomy" id="7936"/>
    <lineage>
        <taxon>Eukaryota</taxon>
        <taxon>Metazoa</taxon>
        <taxon>Chordata</taxon>
        <taxon>Craniata</taxon>
        <taxon>Vertebrata</taxon>
        <taxon>Euteleostomi</taxon>
        <taxon>Actinopterygii</taxon>
        <taxon>Neopterygii</taxon>
        <taxon>Teleostei</taxon>
        <taxon>Anguilliformes</taxon>
        <taxon>Anguillidae</taxon>
        <taxon>Anguilla</taxon>
    </lineage>
</organism>
<reference evidence="1" key="2">
    <citation type="journal article" date="2015" name="Fish Shellfish Immunol.">
        <title>Early steps in the European eel (Anguilla anguilla)-Vibrio vulnificus interaction in the gills: Role of the RtxA13 toxin.</title>
        <authorList>
            <person name="Callol A."/>
            <person name="Pajuelo D."/>
            <person name="Ebbesson L."/>
            <person name="Teles M."/>
            <person name="MacKenzie S."/>
            <person name="Amaro C."/>
        </authorList>
    </citation>
    <scope>NUCLEOTIDE SEQUENCE</scope>
</reference>
<protein>
    <submittedName>
        <fullName evidence="1">Uncharacterized protein</fullName>
    </submittedName>
</protein>
<dbReference type="EMBL" id="GBXM01018519">
    <property type="protein sequence ID" value="JAH90058.1"/>
    <property type="molecule type" value="Transcribed_RNA"/>
</dbReference>
<evidence type="ECO:0000313" key="1">
    <source>
        <dbReference type="EMBL" id="JAH90058.1"/>
    </source>
</evidence>